<dbReference type="Pfam" id="PF05336">
    <property type="entry name" value="rhaM"/>
    <property type="match status" value="1"/>
</dbReference>
<dbReference type="AlphaFoldDB" id="A0A2P8HJA7"/>
<proteinExistence type="predicted"/>
<organism evidence="1 2">
    <name type="scientific">Chitinophaga niastensis</name>
    <dbReference type="NCBI Taxonomy" id="536980"/>
    <lineage>
        <taxon>Bacteria</taxon>
        <taxon>Pseudomonadati</taxon>
        <taxon>Bacteroidota</taxon>
        <taxon>Chitinophagia</taxon>
        <taxon>Chitinophagales</taxon>
        <taxon>Chitinophagaceae</taxon>
        <taxon>Chitinophaga</taxon>
    </lineage>
</organism>
<evidence type="ECO:0000313" key="1">
    <source>
        <dbReference type="EMBL" id="PSL46299.1"/>
    </source>
</evidence>
<protein>
    <submittedName>
        <fullName evidence="1">L-rhamnose mutarotase</fullName>
    </submittedName>
</protein>
<dbReference type="PANTHER" id="PTHR34389:SF2">
    <property type="entry name" value="L-RHAMNOSE MUTAROTASE"/>
    <property type="match status" value="1"/>
</dbReference>
<evidence type="ECO:0000313" key="2">
    <source>
        <dbReference type="Proteomes" id="UP000240971"/>
    </source>
</evidence>
<gene>
    <name evidence="1" type="ORF">CLV51_103277</name>
</gene>
<dbReference type="InterPro" id="IPR011008">
    <property type="entry name" value="Dimeric_a/b-barrel"/>
</dbReference>
<dbReference type="Proteomes" id="UP000240971">
    <property type="component" value="Unassembled WGS sequence"/>
</dbReference>
<dbReference type="Gene3D" id="3.30.70.100">
    <property type="match status" value="1"/>
</dbReference>
<dbReference type="InterPro" id="IPR008000">
    <property type="entry name" value="Rham/fucose_mutarotase"/>
</dbReference>
<dbReference type="PROSITE" id="PS51257">
    <property type="entry name" value="PROKAR_LIPOPROTEIN"/>
    <property type="match status" value="1"/>
</dbReference>
<name>A0A2P8HJA7_CHINA</name>
<dbReference type="SUPFAM" id="SSF54909">
    <property type="entry name" value="Dimeric alpha+beta barrel"/>
    <property type="match status" value="1"/>
</dbReference>
<accession>A0A2P8HJA7</accession>
<comment type="caution">
    <text evidence="1">The sequence shown here is derived from an EMBL/GenBank/DDBJ whole genome shotgun (WGS) entry which is preliminary data.</text>
</comment>
<dbReference type="PANTHER" id="PTHR34389">
    <property type="entry name" value="L-RHAMNOSE MUTAROTASE"/>
    <property type="match status" value="1"/>
</dbReference>
<sequence length="140" mass="16417">MQMKKNIITIFLIGFLLVACKEHIKPAHIKRFGSVTGLKAEKLNYYKQLHAKAWPSVLKKIKECNIRNYSIYLQKIGNDYYLFSYFEYTGTDFDGDMKKMAADPNTQQWWKETDPCQQPLPETAAKKQIWTAMEEVFHAD</sequence>
<keyword evidence="2" id="KW-1185">Reference proteome</keyword>
<dbReference type="EMBL" id="PYAW01000003">
    <property type="protein sequence ID" value="PSL46299.1"/>
    <property type="molecule type" value="Genomic_DNA"/>
</dbReference>
<reference evidence="1 2" key="1">
    <citation type="submission" date="2018-03" db="EMBL/GenBank/DDBJ databases">
        <title>Genomic Encyclopedia of Archaeal and Bacterial Type Strains, Phase II (KMG-II): from individual species to whole genera.</title>
        <authorList>
            <person name="Goeker M."/>
        </authorList>
    </citation>
    <scope>NUCLEOTIDE SEQUENCE [LARGE SCALE GENOMIC DNA]</scope>
    <source>
        <strain evidence="1 2">DSM 24859</strain>
    </source>
</reference>
<dbReference type="GO" id="GO:0016857">
    <property type="term" value="F:racemase and epimerase activity, acting on carbohydrates and derivatives"/>
    <property type="evidence" value="ECO:0007669"/>
    <property type="project" value="InterPro"/>
</dbReference>